<feature type="transmembrane region" description="Helical" evidence="4">
    <location>
        <begin position="7"/>
        <end position="29"/>
    </location>
</feature>
<gene>
    <name evidence="6" type="ORF">NJD11_01200</name>
</gene>
<dbReference type="PANTHER" id="PTHR43128:SF16">
    <property type="entry name" value="L-LACTATE DEHYDROGENASE"/>
    <property type="match status" value="1"/>
</dbReference>
<dbReference type="RefSeq" id="WP_066626044.1">
    <property type="nucleotide sequence ID" value="NZ_CP022048.2"/>
</dbReference>
<dbReference type="InterPro" id="IPR036291">
    <property type="entry name" value="NAD(P)-bd_dom_sf"/>
</dbReference>
<evidence type="ECO:0000259" key="5">
    <source>
        <dbReference type="Pfam" id="PF00056"/>
    </source>
</evidence>
<protein>
    <recommendedName>
        <fullName evidence="5">Lactate/malate dehydrogenase N-terminal domain-containing protein</fullName>
    </recommendedName>
</protein>
<organism evidence="6 7">
    <name type="scientific">Brevundimonas vesicularis</name>
    <name type="common">Pseudomonas vesicularis</name>
    <dbReference type="NCBI Taxonomy" id="41276"/>
    <lineage>
        <taxon>Bacteria</taxon>
        <taxon>Pseudomonadati</taxon>
        <taxon>Pseudomonadota</taxon>
        <taxon>Alphaproteobacteria</taxon>
        <taxon>Caulobacterales</taxon>
        <taxon>Caulobacteraceae</taxon>
        <taxon>Brevundimonas</taxon>
    </lineage>
</organism>
<evidence type="ECO:0000256" key="3">
    <source>
        <dbReference type="ARBA" id="ARBA00023027"/>
    </source>
</evidence>
<evidence type="ECO:0000313" key="7">
    <source>
        <dbReference type="Proteomes" id="UP001272940"/>
    </source>
</evidence>
<keyword evidence="7" id="KW-1185">Reference proteome</keyword>
<dbReference type="InterPro" id="IPR001236">
    <property type="entry name" value="Lactate/malate_DH_N"/>
</dbReference>
<dbReference type="InterPro" id="IPR001557">
    <property type="entry name" value="L-lactate/malate_DH"/>
</dbReference>
<dbReference type="EMBL" id="JAMYEC010000001">
    <property type="protein sequence ID" value="MDX2333557.1"/>
    <property type="molecule type" value="Genomic_DNA"/>
</dbReference>
<proteinExistence type="predicted"/>
<dbReference type="PRINTS" id="PR00086">
    <property type="entry name" value="LLDHDRGNASE"/>
</dbReference>
<feature type="domain" description="Lactate/malate dehydrogenase N-terminal" evidence="5">
    <location>
        <begin position="6"/>
        <end position="143"/>
    </location>
</feature>
<evidence type="ECO:0000256" key="1">
    <source>
        <dbReference type="ARBA" id="ARBA00003966"/>
    </source>
</evidence>
<dbReference type="SUPFAM" id="SSF51735">
    <property type="entry name" value="NAD(P)-binding Rossmann-fold domains"/>
    <property type="match status" value="1"/>
</dbReference>
<dbReference type="Gene3D" id="3.40.50.720">
    <property type="entry name" value="NAD(P)-binding Rossmann-like Domain"/>
    <property type="match status" value="1"/>
</dbReference>
<dbReference type="GeneID" id="34013537"/>
<keyword evidence="3" id="KW-0520">NAD</keyword>
<keyword evidence="2" id="KW-0560">Oxidoreductase</keyword>
<dbReference type="PANTHER" id="PTHR43128">
    <property type="entry name" value="L-2-HYDROXYCARBOXYLATE DEHYDROGENASE (NAD(P)(+))"/>
    <property type="match status" value="1"/>
</dbReference>
<evidence type="ECO:0000256" key="2">
    <source>
        <dbReference type="ARBA" id="ARBA00023002"/>
    </source>
</evidence>
<dbReference type="Proteomes" id="UP001272940">
    <property type="component" value="Unassembled WGS sequence"/>
</dbReference>
<reference evidence="6 7" key="1">
    <citation type="journal article" date="2023" name="FEMS Microbes">
        <title>Whole genomes of deep-sea sponge-associated bacteria exhibit high novel natural product potential.</title>
        <authorList>
            <person name="Hesketh-Best P.J."/>
            <person name="January G.G."/>
            <person name="Koch M.J."/>
            <person name="Warburton P.J."/>
            <person name="Howell K.L."/>
            <person name="Upton M."/>
        </authorList>
    </citation>
    <scope>NUCLEOTIDE SEQUENCE [LARGE SCALE GENOMIC DNA]</scope>
    <source>
        <strain evidence="6 7">PC206-O</strain>
    </source>
</reference>
<name>A0ABU4KKQ9_BREVE</name>
<evidence type="ECO:0000313" key="6">
    <source>
        <dbReference type="EMBL" id="MDX2333557.1"/>
    </source>
</evidence>
<comment type="caution">
    <text evidence="6">The sequence shown here is derived from an EMBL/GenBank/DDBJ whole genome shotgun (WGS) entry which is preliminary data.</text>
</comment>
<keyword evidence="4" id="KW-0812">Transmembrane</keyword>
<comment type="function">
    <text evidence="1">Catalyzes the reversible oxidation of malate to oxaloacetate.</text>
</comment>
<accession>A0ABU4KKQ9</accession>
<evidence type="ECO:0000256" key="4">
    <source>
        <dbReference type="SAM" id="Phobius"/>
    </source>
</evidence>
<keyword evidence="4" id="KW-1133">Transmembrane helix</keyword>
<keyword evidence="4" id="KW-0472">Membrane</keyword>
<sequence length="191" mass="19431">MTDRDRIAIIGAGHVGATAAYALMLRALAPEIVLIDNNGARAHAEAADIADANALARPARVWAGDYADAARARIAVITAGGATHGSQDRLSVAADSAAIVTDCVDRLIGAGFCGVLVIAANPVELMILVALLRSGLPASQVIGSGTLLDTSRLKQALSQALGVAPRRSRVMCWASMATARSPPSRPSGSAA</sequence>
<dbReference type="Pfam" id="PF00056">
    <property type="entry name" value="Ldh_1_N"/>
    <property type="match status" value="1"/>
</dbReference>